<proteinExistence type="predicted"/>
<keyword evidence="1" id="KW-0862">Zinc</keyword>
<evidence type="ECO:0000259" key="2">
    <source>
        <dbReference type="PROSITE" id="PS50157"/>
    </source>
</evidence>
<dbReference type="InterPro" id="IPR013087">
    <property type="entry name" value="Znf_C2H2_type"/>
</dbReference>
<gene>
    <name evidence="3" type="ORF">HZS80_16010</name>
</gene>
<evidence type="ECO:0000313" key="3">
    <source>
        <dbReference type="EMBL" id="NYS79201.1"/>
    </source>
</evidence>
<protein>
    <recommendedName>
        <fullName evidence="2">C2H2-type domain-containing protein</fullName>
    </recommendedName>
</protein>
<name>A0A7Z0RZD3_9GAMM</name>
<dbReference type="Proteomes" id="UP000526892">
    <property type="component" value="Unassembled WGS sequence"/>
</dbReference>
<dbReference type="PROSITE" id="PS00028">
    <property type="entry name" value="ZINC_FINGER_C2H2_1"/>
    <property type="match status" value="1"/>
</dbReference>
<dbReference type="AlphaFoldDB" id="A0A7Z0RZD3"/>
<dbReference type="GO" id="GO:0008270">
    <property type="term" value="F:zinc ion binding"/>
    <property type="evidence" value="ECO:0007669"/>
    <property type="project" value="UniProtKB-KW"/>
</dbReference>
<dbReference type="EMBL" id="JACCDE010000025">
    <property type="protein sequence ID" value="NYS79201.1"/>
    <property type="molecule type" value="Genomic_DNA"/>
</dbReference>
<dbReference type="Gene3D" id="3.30.160.60">
    <property type="entry name" value="Classic Zinc Finger"/>
    <property type="match status" value="1"/>
</dbReference>
<dbReference type="PROSITE" id="PS50157">
    <property type="entry name" value="ZINC_FINGER_C2H2_2"/>
    <property type="match status" value="1"/>
</dbReference>
<evidence type="ECO:0000313" key="4">
    <source>
        <dbReference type="Proteomes" id="UP000526892"/>
    </source>
</evidence>
<dbReference type="InterPro" id="IPR036236">
    <property type="entry name" value="Znf_C2H2_sf"/>
</dbReference>
<keyword evidence="4" id="KW-1185">Reference proteome</keyword>
<dbReference type="SMART" id="SM00355">
    <property type="entry name" value="ZnF_C2H2"/>
    <property type="match status" value="1"/>
</dbReference>
<organism evidence="3 4">
    <name type="scientific">Vreelandella glaciei</name>
    <dbReference type="NCBI Taxonomy" id="186761"/>
    <lineage>
        <taxon>Bacteria</taxon>
        <taxon>Pseudomonadati</taxon>
        <taxon>Pseudomonadota</taxon>
        <taxon>Gammaproteobacteria</taxon>
        <taxon>Oceanospirillales</taxon>
        <taxon>Halomonadaceae</taxon>
        <taxon>Vreelandella</taxon>
    </lineage>
</organism>
<keyword evidence="1" id="KW-0863">Zinc-finger</keyword>
<reference evidence="3 4" key="1">
    <citation type="journal article" date="2003" name="Extremophiles">
        <title>Halomonas glaciei sp. nov. isolated from fast ice of Adelie Land, Antarctica.</title>
        <authorList>
            <person name="Reddy G.S."/>
            <person name="Raghavan P.U."/>
            <person name="Sarita N.B."/>
            <person name="Prakash J.S."/>
            <person name="Nagesh N."/>
            <person name="Delille D."/>
            <person name="Shivaji S."/>
        </authorList>
    </citation>
    <scope>NUCLEOTIDE SEQUENCE [LARGE SCALE GENOMIC DNA]</scope>
    <source>
        <strain evidence="3 4">DD39</strain>
    </source>
</reference>
<evidence type="ECO:0000256" key="1">
    <source>
        <dbReference type="PROSITE-ProRule" id="PRU00042"/>
    </source>
</evidence>
<dbReference type="Pfam" id="PF00096">
    <property type="entry name" value="zf-C2H2"/>
    <property type="match status" value="1"/>
</dbReference>
<dbReference type="SUPFAM" id="SSF57667">
    <property type="entry name" value="beta-beta-alpha zinc fingers"/>
    <property type="match status" value="1"/>
</dbReference>
<sequence length="75" mass="8450">MAQFTCEICGAEFEQKSLYERHMLTSHPKQVVSAADIEKALKGVEAGKLKRHLVAHCPLTFSEKLFQENYLAKAV</sequence>
<keyword evidence="1" id="KW-0479">Metal-binding</keyword>
<feature type="domain" description="C2H2-type" evidence="2">
    <location>
        <begin position="4"/>
        <end position="27"/>
    </location>
</feature>
<comment type="caution">
    <text evidence="3">The sequence shown here is derived from an EMBL/GenBank/DDBJ whole genome shotgun (WGS) entry which is preliminary data.</text>
</comment>
<accession>A0A7Z0RZD3</accession>
<dbReference type="RefSeq" id="WP_035556910.1">
    <property type="nucleotide sequence ID" value="NZ_JACCDE010000025.1"/>
</dbReference>